<keyword evidence="4 8" id="KW-0479">Metal-binding</keyword>
<keyword evidence="5 8" id="KW-0378">Hydrolase</keyword>
<dbReference type="Gene3D" id="3.40.50.1010">
    <property type="entry name" value="5'-nuclease"/>
    <property type="match status" value="1"/>
</dbReference>
<dbReference type="GO" id="GO:0004540">
    <property type="term" value="F:RNA nuclease activity"/>
    <property type="evidence" value="ECO:0007669"/>
    <property type="project" value="InterPro"/>
</dbReference>
<dbReference type="GO" id="GO:0016787">
    <property type="term" value="F:hydrolase activity"/>
    <property type="evidence" value="ECO:0007669"/>
    <property type="project" value="UniProtKB-KW"/>
</dbReference>
<dbReference type="AlphaFoldDB" id="Q3AQN5"/>
<dbReference type="HAMAP" id="MF_00265">
    <property type="entry name" value="VapC_Nob1"/>
    <property type="match status" value="1"/>
</dbReference>
<dbReference type="InterPro" id="IPR029060">
    <property type="entry name" value="PIN-like_dom_sf"/>
</dbReference>
<keyword evidence="8" id="KW-0800">Toxin</keyword>
<comment type="function">
    <text evidence="8">Toxic component of a toxin-antitoxin (TA) system. An RNase.</text>
</comment>
<dbReference type="InterPro" id="IPR002716">
    <property type="entry name" value="PIN_dom"/>
</dbReference>
<dbReference type="KEGG" id="cch:Cag_1433"/>
<dbReference type="EMBL" id="CP000108">
    <property type="protein sequence ID" value="ABB28690.1"/>
    <property type="molecule type" value="Genomic_DNA"/>
</dbReference>
<name>Q3AQN5_CHLCH</name>
<keyword evidence="6 8" id="KW-0460">Magnesium</keyword>
<keyword evidence="3 8" id="KW-0540">Nuclease</keyword>
<dbReference type="PANTHER" id="PTHR33653:SF1">
    <property type="entry name" value="RIBONUCLEASE VAPC2"/>
    <property type="match status" value="1"/>
</dbReference>
<feature type="binding site" evidence="8">
    <location>
        <position position="11"/>
    </location>
    <ligand>
        <name>Mg(2+)</name>
        <dbReference type="ChEBI" id="CHEBI:18420"/>
    </ligand>
</feature>
<dbReference type="HOGENOM" id="CLU_118482_5_3_10"/>
<dbReference type="SUPFAM" id="SSF88723">
    <property type="entry name" value="PIN domain-like"/>
    <property type="match status" value="1"/>
</dbReference>
<dbReference type="GO" id="GO:0000287">
    <property type="term" value="F:magnesium ion binding"/>
    <property type="evidence" value="ECO:0007669"/>
    <property type="project" value="UniProtKB-UniRule"/>
</dbReference>
<protein>
    <recommendedName>
        <fullName evidence="8">Ribonuclease VapC</fullName>
        <shortName evidence="8">RNase VapC</shortName>
        <ecNumber evidence="8">3.1.-.-</ecNumber>
    </recommendedName>
    <alternativeName>
        <fullName evidence="8">Toxin VapC</fullName>
    </alternativeName>
</protein>
<evidence type="ECO:0000259" key="9">
    <source>
        <dbReference type="Pfam" id="PF01850"/>
    </source>
</evidence>
<feature type="binding site" evidence="8">
    <location>
        <position position="103"/>
    </location>
    <ligand>
        <name>Mg(2+)</name>
        <dbReference type="ChEBI" id="CHEBI:18420"/>
    </ligand>
</feature>
<comment type="similarity">
    <text evidence="7 8">Belongs to the PINc/VapC protein family.</text>
</comment>
<evidence type="ECO:0000256" key="8">
    <source>
        <dbReference type="HAMAP-Rule" id="MF_00265"/>
    </source>
</evidence>
<dbReference type="PANTHER" id="PTHR33653">
    <property type="entry name" value="RIBONUCLEASE VAPC2"/>
    <property type="match status" value="1"/>
</dbReference>
<feature type="domain" description="PIN" evidence="9">
    <location>
        <begin position="8"/>
        <end position="128"/>
    </location>
</feature>
<dbReference type="EC" id="3.1.-.-" evidence="8"/>
<accession>Q3AQN5</accession>
<dbReference type="STRING" id="340177.Cag_1433"/>
<reference evidence="10" key="1">
    <citation type="submission" date="2005-08" db="EMBL/GenBank/DDBJ databases">
        <title>Complete sequence of Chlorobium chlorochromatii CaD3.</title>
        <authorList>
            <person name="Copeland A."/>
            <person name="Lucas S."/>
            <person name="Lapidus A."/>
            <person name="Barry K."/>
            <person name="Detter J.C."/>
            <person name="Glavina T."/>
            <person name="Hammon N."/>
            <person name="Israni S."/>
            <person name="Pitluck S."/>
            <person name="Bryant D."/>
            <person name="Schmutz J."/>
            <person name="Larimer F."/>
            <person name="Land M."/>
            <person name="Kyrpides N."/>
            <person name="Ivanova N."/>
            <person name="Richardson P."/>
        </authorList>
    </citation>
    <scope>NUCLEOTIDE SEQUENCE [LARGE SCALE GENOMIC DNA]</scope>
    <source>
        <strain evidence="10">CaD3</strain>
    </source>
</reference>
<dbReference type="Pfam" id="PF01850">
    <property type="entry name" value="PIN"/>
    <property type="match status" value="1"/>
</dbReference>
<sequence>MGMQNNRYMLDTNIASHIIKGDIPVVRERLIALPMEAIMVSSVTKGELMYGLAKRDYPKVLTQKVNEFLLRIQVLAWDQDVAVVYGKFRSACETIGVTLSPLDLMIAAHAHASNAILVTADKAFSRVPNLVIENWASEPS</sequence>
<evidence type="ECO:0000256" key="2">
    <source>
        <dbReference type="ARBA" id="ARBA00022649"/>
    </source>
</evidence>
<evidence type="ECO:0000256" key="3">
    <source>
        <dbReference type="ARBA" id="ARBA00022722"/>
    </source>
</evidence>
<dbReference type="GO" id="GO:0090729">
    <property type="term" value="F:toxin activity"/>
    <property type="evidence" value="ECO:0007669"/>
    <property type="project" value="UniProtKB-KW"/>
</dbReference>
<comment type="cofactor">
    <cofactor evidence="1 8">
        <name>Mg(2+)</name>
        <dbReference type="ChEBI" id="CHEBI:18420"/>
    </cofactor>
</comment>
<dbReference type="eggNOG" id="COG1487">
    <property type="taxonomic scope" value="Bacteria"/>
</dbReference>
<evidence type="ECO:0000256" key="7">
    <source>
        <dbReference type="ARBA" id="ARBA00038093"/>
    </source>
</evidence>
<evidence type="ECO:0000256" key="1">
    <source>
        <dbReference type="ARBA" id="ARBA00001946"/>
    </source>
</evidence>
<evidence type="ECO:0000256" key="5">
    <source>
        <dbReference type="ARBA" id="ARBA00022801"/>
    </source>
</evidence>
<keyword evidence="2 8" id="KW-1277">Toxin-antitoxin system</keyword>
<dbReference type="InterPro" id="IPR022907">
    <property type="entry name" value="VapC_family"/>
</dbReference>
<dbReference type="InterPro" id="IPR050556">
    <property type="entry name" value="Type_II_TA_system_RNase"/>
</dbReference>
<organism evidence="10">
    <name type="scientific">Chlorobium chlorochromatii (strain CaD3)</name>
    <dbReference type="NCBI Taxonomy" id="340177"/>
    <lineage>
        <taxon>Bacteria</taxon>
        <taxon>Pseudomonadati</taxon>
        <taxon>Chlorobiota</taxon>
        <taxon>Chlorobiia</taxon>
        <taxon>Chlorobiales</taxon>
        <taxon>Chlorobiaceae</taxon>
        <taxon>Chlorobium/Pelodictyon group</taxon>
        <taxon>Chlorobium</taxon>
    </lineage>
</organism>
<proteinExistence type="inferred from homology"/>
<evidence type="ECO:0000256" key="4">
    <source>
        <dbReference type="ARBA" id="ARBA00022723"/>
    </source>
</evidence>
<evidence type="ECO:0000256" key="6">
    <source>
        <dbReference type="ARBA" id="ARBA00022842"/>
    </source>
</evidence>
<dbReference type="CDD" id="cd18740">
    <property type="entry name" value="PIN_VapC4-5_FitB-like"/>
    <property type="match status" value="1"/>
</dbReference>
<gene>
    <name evidence="8" type="primary">vapC</name>
    <name evidence="10" type="ordered locus">Cag_1433</name>
</gene>
<evidence type="ECO:0000313" key="10">
    <source>
        <dbReference type="EMBL" id="ABB28690.1"/>
    </source>
</evidence>